<dbReference type="PANTHER" id="PTHR15992:SF5">
    <property type="entry name" value="HOLLIDAY JUNCTION RECOGNITION PROTEIN"/>
    <property type="match status" value="1"/>
</dbReference>
<feature type="region of interest" description="Disordered" evidence="1">
    <location>
        <begin position="173"/>
        <end position="527"/>
    </location>
</feature>
<organism evidence="2 3">
    <name type="scientific">Aspergillus campestris (strain IBT 28561)</name>
    <dbReference type="NCBI Taxonomy" id="1392248"/>
    <lineage>
        <taxon>Eukaryota</taxon>
        <taxon>Fungi</taxon>
        <taxon>Dikarya</taxon>
        <taxon>Ascomycota</taxon>
        <taxon>Pezizomycotina</taxon>
        <taxon>Eurotiomycetes</taxon>
        <taxon>Eurotiomycetidae</taxon>
        <taxon>Eurotiales</taxon>
        <taxon>Aspergillaceae</taxon>
        <taxon>Aspergillus</taxon>
        <taxon>Aspergillus subgen. Circumdati</taxon>
    </lineage>
</organism>
<dbReference type="InterPro" id="IPR018465">
    <property type="entry name" value="Scm3/HJURP"/>
</dbReference>
<name>A0A2I1DAR7_ASPC2</name>
<dbReference type="EMBL" id="MSFM01000002">
    <property type="protein sequence ID" value="PKY06950.1"/>
    <property type="molecule type" value="Genomic_DNA"/>
</dbReference>
<dbReference type="InterPro" id="IPR009072">
    <property type="entry name" value="Histone-fold"/>
</dbReference>
<feature type="compositionally biased region" description="Low complexity" evidence="1">
    <location>
        <begin position="298"/>
        <end position="308"/>
    </location>
</feature>
<feature type="compositionally biased region" description="Basic residues" evidence="1">
    <location>
        <begin position="356"/>
        <end position="381"/>
    </location>
</feature>
<evidence type="ECO:0008006" key="4">
    <source>
        <dbReference type="Google" id="ProtNLM"/>
    </source>
</evidence>
<feature type="compositionally biased region" description="Acidic residues" evidence="1">
    <location>
        <begin position="397"/>
        <end position="408"/>
    </location>
</feature>
<feature type="compositionally biased region" description="Acidic residues" evidence="1">
    <location>
        <begin position="173"/>
        <end position="188"/>
    </location>
</feature>
<dbReference type="AlphaFoldDB" id="A0A2I1DAR7"/>
<sequence>MNPSFSHLTLLFSNISVTDNVYYIEIYLILVSYASKTNITSLSRTRITPQNHHHGPPTQATPSLLHRAHQRLRHRFLLLRSPNTTQQNPIEYTNEDDHPVDLQEARFHNDQRLKSIFEGIFEKYEKDFTDVGDEIDLESGSILVNNGHIATMDGEGDTGERGFWLFDKEELGEEGGVEGEDYEDDDDGSAGVVEVPDTLERESDGDEDLAIGDNEGIRSPNLPYTDRSYNFDGQSERPEDEVAHGADSEVEDDHGDQESVHSFLDEQGKNNRGGDAAYPPAAGKGNNSSTETPLPPQSASARTAATATDPKWHFPEISKRLWTPPAHKPRPPPTPINAIRSASPPGSGSLWALPGKRTRNTNSTKKKPSTMASQRKRKRHSSPVVCDWSFAKTPDGSESDDPLQEDYEPSPTPRKGVPIRGKRRKVEDLVRVEDVSIGTEYSPGDDRVHVGTAQSQSPGDGDRDGSFETPRPVRTASTNIALDSEPNEPSNNDKIHNSADTGDDFRRSPAAQSPTTPIQRRKITPDEAKLLVTMRQIQGKRWKEIRSHIPDKKEVLLSKWFGSHWTDRLMNPLPLSAPWSKSEQAKLDSLKDQPGLTWDAIRASIPGRPFAEVEFELLRCWVGEDGRDGTQ</sequence>
<feature type="compositionally biased region" description="Basic and acidic residues" evidence="1">
    <location>
        <begin position="310"/>
        <end position="319"/>
    </location>
</feature>
<dbReference type="Proteomes" id="UP000234254">
    <property type="component" value="Unassembled WGS sequence"/>
</dbReference>
<feature type="compositionally biased region" description="Basic and acidic residues" evidence="1">
    <location>
        <begin position="256"/>
        <end position="269"/>
    </location>
</feature>
<gene>
    <name evidence="2" type="ORF">P168DRAFT_301967</name>
</gene>
<dbReference type="Pfam" id="PF10384">
    <property type="entry name" value="Scm3"/>
    <property type="match status" value="1"/>
</dbReference>
<dbReference type="RefSeq" id="XP_024695544.1">
    <property type="nucleotide sequence ID" value="XM_024838602.1"/>
</dbReference>
<accession>A0A2I1DAR7</accession>
<evidence type="ECO:0000256" key="1">
    <source>
        <dbReference type="SAM" id="MobiDB-lite"/>
    </source>
</evidence>
<keyword evidence="3" id="KW-1185">Reference proteome</keyword>
<dbReference type="Gene3D" id="1.10.20.10">
    <property type="entry name" value="Histone, subunit A"/>
    <property type="match status" value="1"/>
</dbReference>
<dbReference type="OrthoDB" id="2420608at2759"/>
<feature type="compositionally biased region" description="Basic and acidic residues" evidence="1">
    <location>
        <begin position="234"/>
        <end position="247"/>
    </location>
</feature>
<feature type="compositionally biased region" description="Basic and acidic residues" evidence="1">
    <location>
        <begin position="491"/>
        <end position="507"/>
    </location>
</feature>
<dbReference type="GeneID" id="36546126"/>
<comment type="caution">
    <text evidence="2">The sequence shown here is derived from an EMBL/GenBank/DDBJ whole genome shotgun (WGS) entry which is preliminary data.</text>
</comment>
<dbReference type="PANTHER" id="PTHR15992">
    <property type="entry name" value="HOLLIDAY JUNCTION RECOGNITION PROTEIN"/>
    <property type="match status" value="1"/>
</dbReference>
<feature type="compositionally biased region" description="Basic and acidic residues" evidence="1">
    <location>
        <begin position="425"/>
        <end position="434"/>
    </location>
</feature>
<protein>
    <recommendedName>
        <fullName evidence="4">Myb-like DNA-binding domain protein</fullName>
    </recommendedName>
</protein>
<dbReference type="GO" id="GO:0042393">
    <property type="term" value="F:histone binding"/>
    <property type="evidence" value="ECO:0007669"/>
    <property type="project" value="InterPro"/>
</dbReference>
<evidence type="ECO:0000313" key="2">
    <source>
        <dbReference type="EMBL" id="PKY06950.1"/>
    </source>
</evidence>
<evidence type="ECO:0000313" key="3">
    <source>
        <dbReference type="Proteomes" id="UP000234254"/>
    </source>
</evidence>
<dbReference type="VEuPathDB" id="FungiDB:P168DRAFT_301967"/>
<dbReference type="GO" id="GO:0046982">
    <property type="term" value="F:protein heterodimerization activity"/>
    <property type="evidence" value="ECO:0007669"/>
    <property type="project" value="InterPro"/>
</dbReference>
<dbReference type="GO" id="GO:0005634">
    <property type="term" value="C:nucleus"/>
    <property type="evidence" value="ECO:0007669"/>
    <property type="project" value="InterPro"/>
</dbReference>
<proteinExistence type="predicted"/>
<reference evidence="2" key="1">
    <citation type="submission" date="2016-12" db="EMBL/GenBank/DDBJ databases">
        <title>The genomes of Aspergillus section Nigri reveals drivers in fungal speciation.</title>
        <authorList>
            <consortium name="DOE Joint Genome Institute"/>
            <person name="Vesth T.C."/>
            <person name="Nybo J."/>
            <person name="Theobald S."/>
            <person name="Brandl J."/>
            <person name="Frisvad J.C."/>
            <person name="Nielsen K.F."/>
            <person name="Lyhne E.K."/>
            <person name="Kogle M.E."/>
            <person name="Kuo A."/>
            <person name="Riley R."/>
            <person name="Clum A."/>
            <person name="Nolan M."/>
            <person name="Lipzen A."/>
            <person name="Salamov A."/>
            <person name="Henrissat B."/>
            <person name="Wiebenga A."/>
            <person name="De vries R.P."/>
            <person name="Grigoriev I.V."/>
            <person name="Mortensen U.H."/>
            <person name="Andersen M.R."/>
            <person name="Baker S.E."/>
        </authorList>
    </citation>
    <scope>NUCLEOTIDE SEQUENCE</scope>
    <source>
        <strain evidence="2">IBT 28561</strain>
    </source>
</reference>
<feature type="compositionally biased region" description="Polar residues" evidence="1">
    <location>
        <begin position="475"/>
        <end position="490"/>
    </location>
</feature>